<dbReference type="GO" id="GO:0008948">
    <property type="term" value="F:oxaloacetate decarboxylase activity"/>
    <property type="evidence" value="ECO:0007669"/>
    <property type="project" value="UniProtKB-EC"/>
</dbReference>
<dbReference type="AlphaFoldDB" id="A0A1G8AVQ3"/>
<dbReference type="GO" id="GO:0046872">
    <property type="term" value="F:metal ion binding"/>
    <property type="evidence" value="ECO:0007669"/>
    <property type="project" value="UniProtKB-KW"/>
</dbReference>
<evidence type="ECO:0000313" key="13">
    <source>
        <dbReference type="EMBL" id="SDH25041.1"/>
    </source>
</evidence>
<evidence type="ECO:0000256" key="4">
    <source>
        <dbReference type="ARBA" id="ARBA00011233"/>
    </source>
</evidence>
<keyword evidence="14" id="KW-1185">Reference proteome</keyword>
<comment type="cofactor">
    <cofactor evidence="2">
        <name>a divalent metal cation</name>
        <dbReference type="ChEBI" id="CHEBI:60240"/>
    </cofactor>
</comment>
<dbReference type="Pfam" id="PF03737">
    <property type="entry name" value="RraA-like"/>
    <property type="match status" value="1"/>
</dbReference>
<comment type="similarity">
    <text evidence="3">Belongs to the class II aldolase/RraA-like family.</text>
</comment>
<dbReference type="EMBL" id="FNDK01000003">
    <property type="protein sequence ID" value="SDH25041.1"/>
    <property type="molecule type" value="Genomic_DNA"/>
</dbReference>
<proteinExistence type="inferred from homology"/>
<dbReference type="NCBIfam" id="NF006731">
    <property type="entry name" value="PRK09262.1"/>
    <property type="match status" value="1"/>
</dbReference>
<reference evidence="13 14" key="1">
    <citation type="submission" date="2016-10" db="EMBL/GenBank/DDBJ databases">
        <authorList>
            <person name="de Groot N.N."/>
        </authorList>
    </citation>
    <scope>NUCLEOTIDE SEQUENCE [LARGE SCALE GENOMIC DNA]</scope>
    <source>
        <strain evidence="13 14">DSM 21632</strain>
    </source>
</reference>
<accession>A0A1G8AVQ3</accession>
<dbReference type="GO" id="GO:0047443">
    <property type="term" value="F:4-hydroxy-4-methyl-2-oxoglutarate aldolase activity"/>
    <property type="evidence" value="ECO:0007669"/>
    <property type="project" value="UniProtKB-EC"/>
</dbReference>
<organism evidence="13 14">
    <name type="scientific">Alteribacillus persepolensis</name>
    <dbReference type="NCBI Taxonomy" id="568899"/>
    <lineage>
        <taxon>Bacteria</taxon>
        <taxon>Bacillati</taxon>
        <taxon>Bacillota</taxon>
        <taxon>Bacilli</taxon>
        <taxon>Bacillales</taxon>
        <taxon>Bacillaceae</taxon>
        <taxon>Alteribacillus</taxon>
    </lineage>
</organism>
<feature type="binding site" evidence="12">
    <location>
        <begin position="89"/>
        <end position="92"/>
    </location>
    <ligand>
        <name>substrate</name>
    </ligand>
</feature>
<evidence type="ECO:0000256" key="12">
    <source>
        <dbReference type="PIRSR" id="PIRSR605493-1"/>
    </source>
</evidence>
<evidence type="ECO:0000256" key="7">
    <source>
        <dbReference type="ARBA" id="ARBA00016549"/>
    </source>
</evidence>
<protein>
    <recommendedName>
        <fullName evidence="7">Putative 4-hydroxy-4-methyl-2-oxoglutarate aldolase</fullName>
        <ecNumber evidence="6">4.1.1.112</ecNumber>
        <ecNumber evidence="5">4.1.3.17</ecNumber>
    </recommendedName>
    <alternativeName>
        <fullName evidence="10">Oxaloacetate decarboxylase</fullName>
    </alternativeName>
    <alternativeName>
        <fullName evidence="9">RraA-like protein</fullName>
    </alternativeName>
</protein>
<dbReference type="PANTHER" id="PTHR33254:SF16">
    <property type="entry name" value="BLR3842 PROTEIN"/>
    <property type="match status" value="1"/>
</dbReference>
<evidence type="ECO:0000256" key="3">
    <source>
        <dbReference type="ARBA" id="ARBA00008621"/>
    </source>
</evidence>
<dbReference type="STRING" id="568899.SAMN05192534_10339"/>
<comment type="subunit">
    <text evidence="4">Homotrimer.</text>
</comment>
<evidence type="ECO:0000313" key="14">
    <source>
        <dbReference type="Proteomes" id="UP000199163"/>
    </source>
</evidence>
<evidence type="ECO:0000256" key="1">
    <source>
        <dbReference type="ARBA" id="ARBA00001342"/>
    </source>
</evidence>
<gene>
    <name evidence="13" type="ORF">SAMN05192534_10339</name>
</gene>
<name>A0A1G8AVQ3_9BACI</name>
<dbReference type="InterPro" id="IPR036704">
    <property type="entry name" value="RraA/RraA-like_sf"/>
</dbReference>
<evidence type="ECO:0000256" key="10">
    <source>
        <dbReference type="ARBA" id="ARBA00032305"/>
    </source>
</evidence>
<evidence type="ECO:0000256" key="9">
    <source>
        <dbReference type="ARBA" id="ARBA00030169"/>
    </source>
</evidence>
<keyword evidence="12" id="KW-0460">Magnesium</keyword>
<comment type="catalytic activity">
    <reaction evidence="11">
        <text>oxaloacetate + H(+) = pyruvate + CO2</text>
        <dbReference type="Rhea" id="RHEA:15641"/>
        <dbReference type="ChEBI" id="CHEBI:15361"/>
        <dbReference type="ChEBI" id="CHEBI:15378"/>
        <dbReference type="ChEBI" id="CHEBI:16452"/>
        <dbReference type="ChEBI" id="CHEBI:16526"/>
        <dbReference type="EC" id="4.1.1.112"/>
    </reaction>
</comment>
<dbReference type="CDD" id="cd16841">
    <property type="entry name" value="RraA_family"/>
    <property type="match status" value="1"/>
</dbReference>
<dbReference type="EC" id="4.1.3.17" evidence="5"/>
<dbReference type="OrthoDB" id="9784786at2"/>
<evidence type="ECO:0000256" key="8">
    <source>
        <dbReference type="ARBA" id="ARBA00025046"/>
    </source>
</evidence>
<keyword evidence="12" id="KW-0479">Metal-binding</keyword>
<dbReference type="Gene3D" id="3.50.30.40">
    <property type="entry name" value="Ribonuclease E inhibitor RraA/RraA-like"/>
    <property type="match status" value="1"/>
</dbReference>
<dbReference type="PANTHER" id="PTHR33254">
    <property type="entry name" value="4-HYDROXY-4-METHYL-2-OXOGLUTARATE ALDOLASE 3-RELATED"/>
    <property type="match status" value="1"/>
</dbReference>
<dbReference type="SUPFAM" id="SSF89562">
    <property type="entry name" value="RraA-like"/>
    <property type="match status" value="1"/>
</dbReference>
<dbReference type="EC" id="4.1.1.112" evidence="6"/>
<evidence type="ECO:0000256" key="6">
    <source>
        <dbReference type="ARBA" id="ARBA00012947"/>
    </source>
</evidence>
<dbReference type="Proteomes" id="UP000199163">
    <property type="component" value="Unassembled WGS sequence"/>
</dbReference>
<sequence>MKQEYAVTQEVADASRFSSATLCEAAGKTGSLPAGIKPLASGMKVCGRAVPVHSPPGDNIMLHQAILTAKPGDVLVVEVSGMYDAGYWGDIMTLAAQERGIQGLVIDGCVRDKEDIVASEFPVFSRGLCIQGTTKHGGGTINEPILIGQARIQASDLIVGDDDGVVVIPEEHILSVLEKAKQRAEHEEQIRQQLKAGKNTMEIYGWK</sequence>
<evidence type="ECO:0000256" key="2">
    <source>
        <dbReference type="ARBA" id="ARBA00001968"/>
    </source>
</evidence>
<feature type="binding site" evidence="12">
    <location>
        <position position="111"/>
    </location>
    <ligand>
        <name>substrate</name>
    </ligand>
</feature>
<feature type="binding site" evidence="12">
    <location>
        <position position="112"/>
    </location>
    <ligand>
        <name>Mg(2+)</name>
        <dbReference type="ChEBI" id="CHEBI:18420"/>
    </ligand>
</feature>
<comment type="cofactor">
    <cofactor evidence="12">
        <name>Mg(2+)</name>
        <dbReference type="ChEBI" id="CHEBI:18420"/>
    </cofactor>
</comment>
<evidence type="ECO:0000256" key="5">
    <source>
        <dbReference type="ARBA" id="ARBA00012213"/>
    </source>
</evidence>
<dbReference type="RefSeq" id="WP_091271608.1">
    <property type="nucleotide sequence ID" value="NZ_FNDK01000003.1"/>
</dbReference>
<comment type="catalytic activity">
    <reaction evidence="1">
        <text>4-hydroxy-4-methyl-2-oxoglutarate = 2 pyruvate</text>
        <dbReference type="Rhea" id="RHEA:22748"/>
        <dbReference type="ChEBI" id="CHEBI:15361"/>
        <dbReference type="ChEBI" id="CHEBI:58276"/>
        <dbReference type="EC" id="4.1.3.17"/>
    </reaction>
</comment>
<comment type="function">
    <text evidence="8">Catalyzes the aldol cleavage of 4-hydroxy-4-methyl-2-oxoglutarate (HMG) into 2 molecules of pyruvate. Also contains a secondary oxaloacetate (OAA) decarboxylase activity due to the common pyruvate enolate transition state formed following C-C bond cleavage in the retro-aldol and decarboxylation reactions.</text>
</comment>
<evidence type="ECO:0000256" key="11">
    <source>
        <dbReference type="ARBA" id="ARBA00047973"/>
    </source>
</evidence>
<dbReference type="InterPro" id="IPR005493">
    <property type="entry name" value="RraA/RraA-like"/>
</dbReference>